<protein>
    <submittedName>
        <fullName evidence="1">Uncharacterized protein</fullName>
    </submittedName>
</protein>
<feature type="non-terminal residue" evidence="1">
    <location>
        <position position="1"/>
    </location>
</feature>
<sequence>NIAWLPEPIEKSKAVTYLLNKLKAERGVFPVIGFGDSLSDHRFMKLCNWYAIPRQSQFANAINTKIFGE</sequence>
<name>A0AAW9EAP6_KLEAE</name>
<evidence type="ECO:0000313" key="2">
    <source>
        <dbReference type="Proteomes" id="UP001279012"/>
    </source>
</evidence>
<reference evidence="1" key="1">
    <citation type="submission" date="2023-11" db="EMBL/GenBank/DDBJ databases">
        <title>Detection of rare carbapenemases in Enterobacterales - comparison of two colorimetric and two CIM-based carbapenemase assays.</title>
        <authorList>
            <person name="Schaffarczyk L."/>
            <person name="Noster J."/>
            <person name="Stelzer Y."/>
            <person name="Sattler J."/>
            <person name="Gatermann S."/>
            <person name="Hamprecht A."/>
        </authorList>
    </citation>
    <scope>NUCLEOTIDE SEQUENCE</scope>
    <source>
        <strain evidence="1">CIM-Cont-037</strain>
    </source>
</reference>
<proteinExistence type="predicted"/>
<comment type="caution">
    <text evidence="1">The sequence shown here is derived from an EMBL/GenBank/DDBJ whole genome shotgun (WGS) entry which is preliminary data.</text>
</comment>
<organism evidence="1 2">
    <name type="scientific">Klebsiella aerogenes</name>
    <name type="common">Enterobacter aerogenes</name>
    <dbReference type="NCBI Taxonomy" id="548"/>
    <lineage>
        <taxon>Bacteria</taxon>
        <taxon>Pseudomonadati</taxon>
        <taxon>Pseudomonadota</taxon>
        <taxon>Gammaproteobacteria</taxon>
        <taxon>Enterobacterales</taxon>
        <taxon>Enterobacteriaceae</taxon>
        <taxon>Klebsiella/Raoultella group</taxon>
        <taxon>Klebsiella</taxon>
    </lineage>
</organism>
<dbReference type="AlphaFoldDB" id="A0AAW9EAP6"/>
<evidence type="ECO:0000313" key="1">
    <source>
        <dbReference type="EMBL" id="MDX7017962.1"/>
    </source>
</evidence>
<dbReference type="EMBL" id="JAWZZT010000375">
    <property type="protein sequence ID" value="MDX7017962.1"/>
    <property type="molecule type" value="Genomic_DNA"/>
</dbReference>
<accession>A0AAW9EAP6</accession>
<gene>
    <name evidence="1" type="ORF">SJ059_26375</name>
</gene>
<dbReference type="Proteomes" id="UP001279012">
    <property type="component" value="Unassembled WGS sequence"/>
</dbReference>